<comment type="caution">
    <text evidence="3">The sequence shown here is derived from an EMBL/GenBank/DDBJ whole genome shotgun (WGS) entry which is preliminary data.</text>
</comment>
<keyword evidence="2" id="KW-0503">Monooxygenase</keyword>
<dbReference type="PROSITE" id="PS00086">
    <property type="entry name" value="CYTOCHROME_P450"/>
    <property type="match status" value="1"/>
</dbReference>
<dbReference type="InterPro" id="IPR002397">
    <property type="entry name" value="Cyt_P450_B"/>
</dbReference>
<gene>
    <name evidence="3" type="ORF">ACFLIM_23650</name>
</gene>
<sequence>MGELVEAKRRAPGDDVISAIAAAALGAANRDPERFTEPDRPDLIREDNTHLSFGHGPHYCLGAMLARIVGRAALSEIVRLPGLALAVPPDRLGWRSSLTVRGPKALPVTFDTALR</sequence>
<dbReference type="InterPro" id="IPR001128">
    <property type="entry name" value="Cyt_P450"/>
</dbReference>
<dbReference type="PANTHER" id="PTHR46696">
    <property type="entry name" value="P450, PUTATIVE (EUROFUNG)-RELATED"/>
    <property type="match status" value="1"/>
</dbReference>
<dbReference type="Pfam" id="PF00067">
    <property type="entry name" value="p450"/>
    <property type="match status" value="1"/>
</dbReference>
<dbReference type="Gene3D" id="1.10.630.10">
    <property type="entry name" value="Cytochrome P450"/>
    <property type="match status" value="1"/>
</dbReference>
<comment type="similarity">
    <text evidence="1 2">Belongs to the cytochrome P450 family.</text>
</comment>
<accession>A0ABW7AJ66</accession>
<protein>
    <submittedName>
        <fullName evidence="3">Cytochrome P450</fullName>
    </submittedName>
</protein>
<evidence type="ECO:0000256" key="2">
    <source>
        <dbReference type="RuleBase" id="RU000461"/>
    </source>
</evidence>
<name>A0ABW7AJ66_9ACTN</name>
<evidence type="ECO:0000256" key="1">
    <source>
        <dbReference type="ARBA" id="ARBA00010617"/>
    </source>
</evidence>
<dbReference type="Proteomes" id="UP001603978">
    <property type="component" value="Unassembled WGS sequence"/>
</dbReference>
<reference evidence="3 4" key="1">
    <citation type="submission" date="2024-10" db="EMBL/GenBank/DDBJ databases">
        <authorList>
            <person name="Topkara A.R."/>
            <person name="Saygin H."/>
        </authorList>
    </citation>
    <scope>NUCLEOTIDE SEQUENCE [LARGE SCALE GENOMIC DNA]</scope>
    <source>
        <strain evidence="3 4">M3C6</strain>
    </source>
</reference>
<dbReference type="RefSeq" id="WP_393168819.1">
    <property type="nucleotide sequence ID" value="NZ_JBICRM010000014.1"/>
</dbReference>
<evidence type="ECO:0000313" key="4">
    <source>
        <dbReference type="Proteomes" id="UP001603978"/>
    </source>
</evidence>
<evidence type="ECO:0000313" key="3">
    <source>
        <dbReference type="EMBL" id="MFG1706193.1"/>
    </source>
</evidence>
<keyword evidence="2" id="KW-0408">Iron</keyword>
<proteinExistence type="inferred from homology"/>
<dbReference type="InterPro" id="IPR017972">
    <property type="entry name" value="Cyt_P450_CS"/>
</dbReference>
<keyword evidence="2" id="KW-0349">Heme</keyword>
<dbReference type="PRINTS" id="PR00359">
    <property type="entry name" value="BP450"/>
</dbReference>
<dbReference type="InterPro" id="IPR036396">
    <property type="entry name" value="Cyt_P450_sf"/>
</dbReference>
<keyword evidence="2" id="KW-0560">Oxidoreductase</keyword>
<dbReference type="EMBL" id="JBICRM010000014">
    <property type="protein sequence ID" value="MFG1706193.1"/>
    <property type="molecule type" value="Genomic_DNA"/>
</dbReference>
<organism evidence="3 4">
    <name type="scientific">Nonomuraea marmarensis</name>
    <dbReference type="NCBI Taxonomy" id="3351344"/>
    <lineage>
        <taxon>Bacteria</taxon>
        <taxon>Bacillati</taxon>
        <taxon>Actinomycetota</taxon>
        <taxon>Actinomycetes</taxon>
        <taxon>Streptosporangiales</taxon>
        <taxon>Streptosporangiaceae</taxon>
        <taxon>Nonomuraea</taxon>
    </lineage>
</organism>
<keyword evidence="2" id="KW-0479">Metal-binding</keyword>
<keyword evidence="4" id="KW-1185">Reference proteome</keyword>
<dbReference type="SUPFAM" id="SSF48264">
    <property type="entry name" value="Cytochrome P450"/>
    <property type="match status" value="1"/>
</dbReference>
<dbReference type="PANTHER" id="PTHR46696:SF1">
    <property type="entry name" value="CYTOCHROME P450 YJIB-RELATED"/>
    <property type="match status" value="1"/>
</dbReference>